<comment type="caution">
    <text evidence="7">The sequence shown here is derived from an EMBL/GenBank/DDBJ whole genome shotgun (WGS) entry which is preliminary data.</text>
</comment>
<evidence type="ECO:0000259" key="6">
    <source>
        <dbReference type="Pfam" id="PF12698"/>
    </source>
</evidence>
<comment type="subcellular location">
    <subcellularLocation>
        <location evidence="1">Membrane</location>
        <topology evidence="1">Multi-pass membrane protein</topology>
    </subcellularLocation>
</comment>
<keyword evidence="3 5" id="KW-1133">Transmembrane helix</keyword>
<dbReference type="InterPro" id="IPR017501">
    <property type="entry name" value="Phage_infect_YhgE_C"/>
</dbReference>
<dbReference type="GO" id="GO:0140359">
    <property type="term" value="F:ABC-type transporter activity"/>
    <property type="evidence" value="ECO:0007669"/>
    <property type="project" value="InterPro"/>
</dbReference>
<dbReference type="Pfam" id="PF12698">
    <property type="entry name" value="ABC2_membrane_3"/>
    <property type="match status" value="1"/>
</dbReference>
<dbReference type="Proteomes" id="UP000052013">
    <property type="component" value="Unassembled WGS sequence"/>
</dbReference>
<proteinExistence type="predicted"/>
<evidence type="ECO:0000313" key="7">
    <source>
        <dbReference type="EMBL" id="KRL64918.1"/>
    </source>
</evidence>
<protein>
    <submittedName>
        <fullName evidence="7">YhgE Pip domain protein</fullName>
    </submittedName>
</protein>
<evidence type="ECO:0000256" key="2">
    <source>
        <dbReference type="ARBA" id="ARBA00022692"/>
    </source>
</evidence>
<feature type="transmembrane region" description="Helical" evidence="5">
    <location>
        <begin position="582"/>
        <end position="602"/>
    </location>
</feature>
<dbReference type="GO" id="GO:0016020">
    <property type="term" value="C:membrane"/>
    <property type="evidence" value="ECO:0007669"/>
    <property type="project" value="UniProtKB-SubCell"/>
</dbReference>
<evidence type="ECO:0000256" key="3">
    <source>
        <dbReference type="ARBA" id="ARBA00022989"/>
    </source>
</evidence>
<dbReference type="PANTHER" id="PTHR43077">
    <property type="entry name" value="TRANSPORT PERMEASE YVFS-RELATED"/>
    <property type="match status" value="1"/>
</dbReference>
<gene>
    <name evidence="7" type="ORF">FC85_GL000707</name>
</gene>
<reference evidence="7 8" key="1">
    <citation type="journal article" date="2015" name="Genome Announc.">
        <title>Expanding the biotechnology potential of lactobacilli through comparative genomics of 213 strains and associated genera.</title>
        <authorList>
            <person name="Sun Z."/>
            <person name="Harris H.M."/>
            <person name="McCann A."/>
            <person name="Guo C."/>
            <person name="Argimon S."/>
            <person name="Zhang W."/>
            <person name="Yang X."/>
            <person name="Jeffery I.B."/>
            <person name="Cooney J.C."/>
            <person name="Kagawa T.F."/>
            <person name="Liu W."/>
            <person name="Song Y."/>
            <person name="Salvetti E."/>
            <person name="Wrobel A."/>
            <person name="Rasinkangas P."/>
            <person name="Parkhill J."/>
            <person name="Rea M.C."/>
            <person name="O'Sullivan O."/>
            <person name="Ritari J."/>
            <person name="Douillard F.P."/>
            <person name="Paul Ross R."/>
            <person name="Yang R."/>
            <person name="Briner A.E."/>
            <person name="Felis G.E."/>
            <person name="de Vos W.M."/>
            <person name="Barrangou R."/>
            <person name="Klaenhammer T.R."/>
            <person name="Caufield P.W."/>
            <person name="Cui Y."/>
            <person name="Zhang H."/>
            <person name="O'Toole P.W."/>
        </authorList>
    </citation>
    <scope>NUCLEOTIDE SEQUENCE [LARGE SCALE GENOMIC DNA]</scope>
    <source>
        <strain evidence="7 8">DSM 14421</strain>
    </source>
</reference>
<feature type="transmembrane region" description="Helical" evidence="5">
    <location>
        <begin position="524"/>
        <end position="543"/>
    </location>
</feature>
<feature type="domain" description="ABC-2 type transporter transmembrane" evidence="6">
    <location>
        <begin position="296"/>
        <end position="596"/>
    </location>
</feature>
<dbReference type="STRING" id="1423739.FC85_GL000707"/>
<feature type="transmembrane region" description="Helical" evidence="5">
    <location>
        <begin position="464"/>
        <end position="488"/>
    </location>
</feature>
<evidence type="ECO:0000313" key="8">
    <source>
        <dbReference type="Proteomes" id="UP000052013"/>
    </source>
</evidence>
<dbReference type="PANTHER" id="PTHR43077:SF10">
    <property type="entry name" value="TRANSPORT PERMEASE PROTEIN"/>
    <property type="match status" value="1"/>
</dbReference>
<dbReference type="EMBL" id="AZEY01000079">
    <property type="protein sequence ID" value="KRL64918.1"/>
    <property type="molecule type" value="Genomic_DNA"/>
</dbReference>
<dbReference type="PATRIC" id="fig|1423739.3.peg.738"/>
<dbReference type="InterPro" id="IPR051328">
    <property type="entry name" value="T7SS_ABC-Transporter"/>
</dbReference>
<accession>A0A0R1S6N6</accession>
<keyword evidence="4 5" id="KW-0472">Membrane</keyword>
<dbReference type="AlphaFoldDB" id="A0A0R1S6N6"/>
<feature type="transmembrane region" description="Helical" evidence="5">
    <location>
        <begin position="423"/>
        <end position="444"/>
    </location>
</feature>
<name>A0A0R1S6N6_9LACO</name>
<evidence type="ECO:0000256" key="5">
    <source>
        <dbReference type="SAM" id="Phobius"/>
    </source>
</evidence>
<dbReference type="NCBIfam" id="TIGR03062">
    <property type="entry name" value="pip_yhgE_Cterm"/>
    <property type="match status" value="1"/>
</dbReference>
<sequence length="618" mass="68292">MDQGKYYSLIEIPDDFSSRLATLVTSSPQKPNIIYKSNEKLNAAATKITGQAEDTLAQEIKSNFTRVSTKEALKQMNAVGDKIDTHKPQILQIRTSLLDAIHTINRTQRYLQRVNGDSKDTQIYLKTIKNDLPKVAKQINELQAIVNHGKSLSIATRQTLNSARNNLSNGLNSLHSQTDRLQTALSDLQSLNSNGESPIATDELNQVQNLNNAMINQINNGLKVLDVINNLLPNNRSTTLIKLLASIKGDIHAQQKNIDQLKSLANSSKSSRLIRQLINRSSQIGNRIESTITNASAEFDATTSQNLDSMENTLNTGLANDNNVLSAMKTLIPELKALANAGNSVSQLSVSRINSMNNRLNNIQDKLNGLNHKTGFINEKNLTRLVNALGESPQVSNLLSSPISLKTTNLYRLGKFGYGVTPFYTVLSMWIGVLLLTTIMAWKYRTNQGKRLTPNMVQGYCGKLLLYLCMTLGQTTVTLFGEIVLLGIHPGSFLSMIAFAYLITLVFTIVIYTLVFMFGNIGKVISVLLMILQIFGTGGIYPLETIPSQLAALAPFLPFTYAIQGLREAIAGPNWATFSHDILMLICLAITFIVIAPLRRIFKRPIDKLEKGMKNSRL</sequence>
<dbReference type="InterPro" id="IPR013525">
    <property type="entry name" value="ABC2_TM"/>
</dbReference>
<evidence type="ECO:0000256" key="1">
    <source>
        <dbReference type="ARBA" id="ARBA00004141"/>
    </source>
</evidence>
<evidence type="ECO:0000256" key="4">
    <source>
        <dbReference type="ARBA" id="ARBA00023136"/>
    </source>
</evidence>
<organism evidence="7 8">
    <name type="scientific">Lentilactobacillus diolivorans DSM 14421</name>
    <dbReference type="NCBI Taxonomy" id="1423739"/>
    <lineage>
        <taxon>Bacteria</taxon>
        <taxon>Bacillati</taxon>
        <taxon>Bacillota</taxon>
        <taxon>Bacilli</taxon>
        <taxon>Lactobacillales</taxon>
        <taxon>Lactobacillaceae</taxon>
        <taxon>Lentilactobacillus</taxon>
    </lineage>
</organism>
<feature type="transmembrane region" description="Helical" evidence="5">
    <location>
        <begin position="494"/>
        <end position="517"/>
    </location>
</feature>
<keyword evidence="2 5" id="KW-0812">Transmembrane</keyword>